<dbReference type="Gene3D" id="1.10.510.10">
    <property type="entry name" value="Transferase(Phosphotransferase) domain 1"/>
    <property type="match status" value="1"/>
</dbReference>
<dbReference type="PROSITE" id="PS00108">
    <property type="entry name" value="PROTEIN_KINASE_ST"/>
    <property type="match status" value="1"/>
</dbReference>
<dbReference type="InterPro" id="IPR008271">
    <property type="entry name" value="Ser/Thr_kinase_AS"/>
</dbReference>
<dbReference type="PROSITE" id="PS50011">
    <property type="entry name" value="PROTEIN_KINASE_DOM"/>
    <property type="match status" value="1"/>
</dbReference>
<dbReference type="PANTHER" id="PTHR24345:SF0">
    <property type="entry name" value="CELL CYCLE SERINE_THREONINE-PROTEIN KINASE CDC5_MSD2"/>
    <property type="match status" value="1"/>
</dbReference>
<keyword evidence="1" id="KW-0723">Serine/threonine-protein kinase</keyword>
<dbReference type="SUPFAM" id="SSF82615">
    <property type="entry name" value="Polo-box domain"/>
    <property type="match status" value="2"/>
</dbReference>
<comment type="caution">
    <text evidence="8">The sequence shown here is derived from an EMBL/GenBank/DDBJ whole genome shotgun (WGS) entry which is preliminary data.</text>
</comment>
<dbReference type="EMBL" id="JMKJ01000333">
    <property type="protein sequence ID" value="KGG51293.1"/>
    <property type="molecule type" value="Genomic_DNA"/>
</dbReference>
<dbReference type="PANTHER" id="PTHR24345">
    <property type="entry name" value="SERINE/THREONINE-PROTEIN KINASE PLK"/>
    <property type="match status" value="1"/>
</dbReference>
<keyword evidence="9" id="KW-1185">Reference proteome</keyword>
<dbReference type="CDD" id="cd13118">
    <property type="entry name" value="POLO_box_1"/>
    <property type="match status" value="1"/>
</dbReference>
<dbReference type="SMART" id="SM00220">
    <property type="entry name" value="S_TKc"/>
    <property type="match status" value="1"/>
</dbReference>
<evidence type="ECO:0000313" key="8">
    <source>
        <dbReference type="EMBL" id="KGG51293.1"/>
    </source>
</evidence>
<protein>
    <submittedName>
        <fullName evidence="8">Plk/Plk1 protein kinase</fullName>
    </submittedName>
</protein>
<dbReference type="InterPro" id="IPR000719">
    <property type="entry name" value="Prot_kinase_dom"/>
</dbReference>
<keyword evidence="3" id="KW-0547">Nucleotide-binding</keyword>
<dbReference type="GO" id="GO:0005524">
    <property type="term" value="F:ATP binding"/>
    <property type="evidence" value="ECO:0007669"/>
    <property type="project" value="UniProtKB-KW"/>
</dbReference>
<dbReference type="AlphaFoldDB" id="A0A098VQJ5"/>
<dbReference type="Proteomes" id="UP000029725">
    <property type="component" value="Unassembled WGS sequence"/>
</dbReference>
<dbReference type="GO" id="GO:0004674">
    <property type="term" value="F:protein serine/threonine kinase activity"/>
    <property type="evidence" value="ECO:0007669"/>
    <property type="project" value="UniProtKB-KW"/>
</dbReference>
<name>A0A098VQJ5_9MICR</name>
<evidence type="ECO:0000256" key="5">
    <source>
        <dbReference type="ARBA" id="ARBA00022840"/>
    </source>
</evidence>
<dbReference type="OrthoDB" id="408964at2759"/>
<dbReference type="SUPFAM" id="SSF56112">
    <property type="entry name" value="Protein kinase-like (PK-like)"/>
    <property type="match status" value="1"/>
</dbReference>
<evidence type="ECO:0000259" key="6">
    <source>
        <dbReference type="PROSITE" id="PS50011"/>
    </source>
</evidence>
<dbReference type="PROSITE" id="PS50078">
    <property type="entry name" value="POLO_BOX"/>
    <property type="match status" value="1"/>
</dbReference>
<dbReference type="Pfam" id="PF00659">
    <property type="entry name" value="POLO_box"/>
    <property type="match status" value="1"/>
</dbReference>
<proteinExistence type="predicted"/>
<dbReference type="RefSeq" id="XP_013237720.1">
    <property type="nucleotide sequence ID" value="XM_013382266.1"/>
</dbReference>
<dbReference type="Gene3D" id="3.30.1120.30">
    <property type="entry name" value="POLO box domain"/>
    <property type="match status" value="1"/>
</dbReference>
<reference evidence="8 9" key="1">
    <citation type="submission" date="2014-04" db="EMBL/GenBank/DDBJ databases">
        <title>A new species of microsporidia sheds light on the evolution of extreme parasitism.</title>
        <authorList>
            <person name="Haag K.L."/>
            <person name="James T.Y."/>
            <person name="Larsson R."/>
            <person name="Schaer T.M."/>
            <person name="Refardt D."/>
            <person name="Pombert J.-F."/>
            <person name="Ebert D."/>
        </authorList>
    </citation>
    <scope>NUCLEOTIDE SEQUENCE [LARGE SCALE GENOMIC DNA]</scope>
    <source>
        <strain evidence="8 9">UGP3</strain>
        <tissue evidence="8">Spores</tissue>
    </source>
</reference>
<keyword evidence="2" id="KW-0808">Transferase</keyword>
<dbReference type="GO" id="GO:0005634">
    <property type="term" value="C:nucleus"/>
    <property type="evidence" value="ECO:0007669"/>
    <property type="project" value="TreeGrafter"/>
</dbReference>
<organism evidence="8 9">
    <name type="scientific">Mitosporidium daphniae</name>
    <dbReference type="NCBI Taxonomy" id="1485682"/>
    <lineage>
        <taxon>Eukaryota</taxon>
        <taxon>Fungi</taxon>
        <taxon>Fungi incertae sedis</taxon>
        <taxon>Microsporidia</taxon>
        <taxon>Mitosporidium</taxon>
    </lineage>
</organism>
<evidence type="ECO:0000256" key="2">
    <source>
        <dbReference type="ARBA" id="ARBA00022679"/>
    </source>
</evidence>
<sequence length="496" mass="55563">MVDLLRIRKTLSENEVQQYVWMILAALDYLHSRRIIHRDLKLGNLFLNLENEIKVGDFGLATTLDQLTDRKKTICGTPNYIAPEILFDKVRGHSVEVDVWALGVIMYECPNHRIGIHCSLDGLLSSRKRNIKENAYTFPQNTGVSTAACSLISLMLTTDPGDIHRFLPIDKRPKVKELIQHSFFNQVIIKDPSYDDLASSRMFILQSIETQLQNTLATETSPRPMRTFKEGSKENIPAHTNIHMLEHTTPSPKATFNPIGAEKGHPGNTEKGLVLGGVLPVVERRLGLIESIYHNISQQGNEFFIVDFFDYSSKYGLGYICSDGNVGAYFNDATMMILDPKSGRFEYLYQENTSPKKQFVKLEFTVPDFPGELSKKMTVLRYFQSTFENVALRKQGSTPSSAGSGQMEFLVKYAAVDGILLFRLSTRNIQVVFQDKLSLLLMNEGLLIGILDGGSALPSGGFTVLPLKKMAAKEPYATRLVILRAALGRLIFGGEK</sequence>
<keyword evidence="5" id="KW-0067">ATP-binding</keyword>
<accession>A0A098VQJ5</accession>
<evidence type="ECO:0000256" key="1">
    <source>
        <dbReference type="ARBA" id="ARBA00022527"/>
    </source>
</evidence>
<dbReference type="InterPro" id="IPR036947">
    <property type="entry name" value="POLO_box_dom_sf"/>
</dbReference>
<evidence type="ECO:0000256" key="4">
    <source>
        <dbReference type="ARBA" id="ARBA00022777"/>
    </source>
</evidence>
<feature type="domain" description="POLO box" evidence="7">
    <location>
        <begin position="304"/>
        <end position="389"/>
    </location>
</feature>
<dbReference type="InterPro" id="IPR011009">
    <property type="entry name" value="Kinase-like_dom_sf"/>
</dbReference>
<dbReference type="InterPro" id="IPR033701">
    <property type="entry name" value="POLO_box_1"/>
</dbReference>
<dbReference type="GeneID" id="25259856"/>
<keyword evidence="4 8" id="KW-0418">Kinase</keyword>
<dbReference type="HOGENOM" id="CLU_000288_46_1_1"/>
<evidence type="ECO:0000259" key="7">
    <source>
        <dbReference type="PROSITE" id="PS50078"/>
    </source>
</evidence>
<evidence type="ECO:0000313" key="9">
    <source>
        <dbReference type="Proteomes" id="UP000029725"/>
    </source>
</evidence>
<feature type="domain" description="Protein kinase" evidence="6">
    <location>
        <begin position="1"/>
        <end position="184"/>
    </location>
</feature>
<dbReference type="VEuPathDB" id="MicrosporidiaDB:DI09_3p550"/>
<evidence type="ECO:0000256" key="3">
    <source>
        <dbReference type="ARBA" id="ARBA00022741"/>
    </source>
</evidence>
<gene>
    <name evidence="8" type="ORF">DI09_3p550</name>
</gene>
<dbReference type="Pfam" id="PF00069">
    <property type="entry name" value="Pkinase"/>
    <property type="match status" value="1"/>
</dbReference>
<dbReference type="InterPro" id="IPR000959">
    <property type="entry name" value="POLO_box_dom"/>
</dbReference>